<gene>
    <name evidence="8" type="primary">hflX</name>
    <name evidence="8" type="ORF">ENM78_00220</name>
</gene>
<dbReference type="AlphaFoldDB" id="A0A7J3ZIA4"/>
<accession>A0A7J3ZIA4</accession>
<dbReference type="InterPro" id="IPR042108">
    <property type="entry name" value="GTPase_HflX_N_sf"/>
</dbReference>
<dbReference type="InterPro" id="IPR032305">
    <property type="entry name" value="GTP-bd_M"/>
</dbReference>
<dbReference type="PIRSF" id="PIRSF006809">
    <property type="entry name" value="GTP-binding_hflX_prd"/>
    <property type="match status" value="1"/>
</dbReference>
<evidence type="ECO:0000256" key="5">
    <source>
        <dbReference type="PIRSR" id="PIRSR006809-1"/>
    </source>
</evidence>
<organism evidence="8">
    <name type="scientific">Fervidicoccus fontis</name>
    <dbReference type="NCBI Taxonomy" id="683846"/>
    <lineage>
        <taxon>Archaea</taxon>
        <taxon>Thermoproteota</taxon>
        <taxon>Thermoprotei</taxon>
        <taxon>Fervidicoccales</taxon>
        <taxon>Fervidicoccaceae</taxon>
        <taxon>Fervidicoccus</taxon>
    </lineage>
</organism>
<dbReference type="Pfam" id="PF01926">
    <property type="entry name" value="MMR_HSR1"/>
    <property type="match status" value="1"/>
</dbReference>
<feature type="binding site" evidence="5">
    <location>
        <begin position="216"/>
        <end position="220"/>
    </location>
    <ligand>
        <name>GTP</name>
        <dbReference type="ChEBI" id="CHEBI:37565"/>
    </ligand>
</feature>
<dbReference type="InterPro" id="IPR030394">
    <property type="entry name" value="G_HFLX_dom"/>
</dbReference>
<feature type="binding site" evidence="5">
    <location>
        <begin position="343"/>
        <end position="345"/>
    </location>
    <ligand>
        <name>GTP</name>
        <dbReference type="ChEBI" id="CHEBI:37565"/>
    </ligand>
</feature>
<evidence type="ECO:0000256" key="3">
    <source>
        <dbReference type="ARBA" id="ARBA00022842"/>
    </source>
</evidence>
<dbReference type="GO" id="GO:0005525">
    <property type="term" value="F:GTP binding"/>
    <property type="evidence" value="ECO:0007669"/>
    <property type="project" value="UniProtKB-KW"/>
</dbReference>
<keyword evidence="3 6" id="KW-0460">Magnesium</keyword>
<dbReference type="Gene3D" id="6.10.250.2860">
    <property type="match status" value="1"/>
</dbReference>
<dbReference type="Gene3D" id="3.40.50.11060">
    <property type="entry name" value="GTPase HflX, N-terminal domain"/>
    <property type="match status" value="1"/>
</dbReference>
<dbReference type="Gene3D" id="3.40.50.300">
    <property type="entry name" value="P-loop containing nucleotide triphosphate hydrolases"/>
    <property type="match status" value="1"/>
</dbReference>
<keyword evidence="2 5" id="KW-0547">Nucleotide-binding</keyword>
<dbReference type="InterPro" id="IPR025121">
    <property type="entry name" value="GTPase_HflX_N"/>
</dbReference>
<feature type="domain" description="Hflx-type G" evidence="7">
    <location>
        <begin position="185"/>
        <end position="365"/>
    </location>
</feature>
<feature type="binding site" evidence="5">
    <location>
        <begin position="242"/>
        <end position="245"/>
    </location>
    <ligand>
        <name>GTP</name>
        <dbReference type="ChEBI" id="CHEBI:37565"/>
    </ligand>
</feature>
<dbReference type="GO" id="GO:0005737">
    <property type="term" value="C:cytoplasm"/>
    <property type="evidence" value="ECO:0007669"/>
    <property type="project" value="TreeGrafter"/>
</dbReference>
<keyword evidence="4 5" id="KW-0342">GTP-binding</keyword>
<evidence type="ECO:0000313" key="8">
    <source>
        <dbReference type="EMBL" id="HHQ79881.1"/>
    </source>
</evidence>
<reference evidence="8" key="1">
    <citation type="journal article" date="2020" name="mSystems">
        <title>Genome- and Community-Level Interaction Insights into Carbon Utilization and Element Cycling Functions of Hydrothermarchaeota in Hydrothermal Sediment.</title>
        <authorList>
            <person name="Zhou Z."/>
            <person name="Liu Y."/>
            <person name="Xu W."/>
            <person name="Pan J."/>
            <person name="Luo Z.H."/>
            <person name="Li M."/>
        </authorList>
    </citation>
    <scope>NUCLEOTIDE SEQUENCE [LARGE SCALE GENOMIC DNA]</scope>
    <source>
        <strain evidence="8">SpSt-1116</strain>
    </source>
</reference>
<proteinExistence type="predicted"/>
<feature type="binding site" evidence="5">
    <location>
        <begin position="191"/>
        <end position="198"/>
    </location>
    <ligand>
        <name>GTP</name>
        <dbReference type="ChEBI" id="CHEBI:37565"/>
    </ligand>
</feature>
<evidence type="ECO:0000256" key="4">
    <source>
        <dbReference type="ARBA" id="ARBA00023134"/>
    </source>
</evidence>
<dbReference type="PANTHER" id="PTHR10229:SF8">
    <property type="entry name" value="GTPASE HFLX"/>
    <property type="match status" value="1"/>
</dbReference>
<dbReference type="PROSITE" id="PS51705">
    <property type="entry name" value="G_HFLX"/>
    <property type="match status" value="1"/>
</dbReference>
<dbReference type="SUPFAM" id="SSF52540">
    <property type="entry name" value="P-loop containing nucleoside triphosphate hydrolases"/>
    <property type="match status" value="1"/>
</dbReference>
<dbReference type="InterPro" id="IPR027417">
    <property type="entry name" value="P-loop_NTPase"/>
</dbReference>
<dbReference type="PANTHER" id="PTHR10229">
    <property type="entry name" value="GTP-BINDING PROTEIN HFLX"/>
    <property type="match status" value="1"/>
</dbReference>
<evidence type="ECO:0000259" key="7">
    <source>
        <dbReference type="PROSITE" id="PS51705"/>
    </source>
</evidence>
<feature type="binding site" evidence="6">
    <location>
        <position position="198"/>
    </location>
    <ligand>
        <name>Mg(2+)</name>
        <dbReference type="ChEBI" id="CHEBI:18420"/>
    </ligand>
</feature>
<name>A0A7J3ZIA4_9CREN</name>
<dbReference type="GO" id="GO:0043022">
    <property type="term" value="F:ribosome binding"/>
    <property type="evidence" value="ECO:0007669"/>
    <property type="project" value="TreeGrafter"/>
</dbReference>
<dbReference type="InterPro" id="IPR006073">
    <property type="entry name" value="GTP-bd"/>
</dbReference>
<protein>
    <submittedName>
        <fullName evidence="8">GTPase HflX</fullName>
    </submittedName>
</protein>
<evidence type="ECO:0000256" key="6">
    <source>
        <dbReference type="PIRSR" id="PIRSR006809-2"/>
    </source>
</evidence>
<evidence type="ECO:0000256" key="1">
    <source>
        <dbReference type="ARBA" id="ARBA00022723"/>
    </source>
</evidence>
<keyword evidence="1 6" id="KW-0479">Metal-binding</keyword>
<comment type="cofactor">
    <cofactor evidence="6">
        <name>Mg(2+)</name>
        <dbReference type="ChEBI" id="CHEBI:18420"/>
    </cofactor>
</comment>
<dbReference type="InterPro" id="IPR005225">
    <property type="entry name" value="Small_GTP-bd"/>
</dbReference>
<feature type="binding site" evidence="5">
    <location>
        <begin position="310"/>
        <end position="313"/>
    </location>
    <ligand>
        <name>GTP</name>
        <dbReference type="ChEBI" id="CHEBI:37565"/>
    </ligand>
</feature>
<dbReference type="NCBIfam" id="TIGR00231">
    <property type="entry name" value="small_GTP"/>
    <property type="match status" value="1"/>
</dbReference>
<dbReference type="InterPro" id="IPR016496">
    <property type="entry name" value="GTPase_HflX"/>
</dbReference>
<evidence type="ECO:0000256" key="2">
    <source>
        <dbReference type="ARBA" id="ARBA00022741"/>
    </source>
</evidence>
<dbReference type="EMBL" id="DRZC01000005">
    <property type="protein sequence ID" value="HHQ79881.1"/>
    <property type="molecule type" value="Genomic_DNA"/>
</dbReference>
<dbReference type="Pfam" id="PF16360">
    <property type="entry name" value="GTP-bdg_M"/>
    <property type="match status" value="1"/>
</dbReference>
<sequence>MKPALLLLSKDTPKYLLEELEALARVASYEVKCIVKLRRRGGSFHLTRAKLNEILEKIRELNIEAIICAVPLPPSSFIRLQKETGKHVIDRTLLLLEVFDKNAGTKEAKLQIETAMFKHWLPILKESINILKRGELPGFMGGGAYAVDRYYLHVRRKIARNTRELEKIGRKRQMSRTRRRELGLPLIAITGFANAGKTTLFNVLTGSSKPTGDIPFTTLSTKVSKCAFRLENGSSLEMLFIDTVGLIVNVPAEIIEAFYSTLEEIVAADVIVFVLDASEEESIVKLKIREAKSTFANIGALNNPVIVALNKIDLIEEPGRVVEAVSSELRKSFPNLIGVVPISAKMKVGIESLVQRIWESLNQKLTSYELAIDLKETRGSQLT</sequence>
<dbReference type="PRINTS" id="PR00326">
    <property type="entry name" value="GTP1OBG"/>
</dbReference>
<dbReference type="GO" id="GO:0046872">
    <property type="term" value="F:metal ion binding"/>
    <property type="evidence" value="ECO:0007669"/>
    <property type="project" value="UniProtKB-KW"/>
</dbReference>
<dbReference type="Pfam" id="PF13167">
    <property type="entry name" value="GTP-bdg_N"/>
    <property type="match status" value="1"/>
</dbReference>
<feature type="binding site" evidence="6">
    <location>
        <position position="218"/>
    </location>
    <ligand>
        <name>Mg(2+)</name>
        <dbReference type="ChEBI" id="CHEBI:18420"/>
    </ligand>
</feature>
<dbReference type="NCBIfam" id="TIGR03156">
    <property type="entry name" value="GTP_HflX"/>
    <property type="match status" value="1"/>
</dbReference>
<comment type="caution">
    <text evidence="8">The sequence shown here is derived from an EMBL/GenBank/DDBJ whole genome shotgun (WGS) entry which is preliminary data.</text>
</comment>